<feature type="transmembrane region" description="Helical" evidence="1">
    <location>
        <begin position="396"/>
        <end position="412"/>
    </location>
</feature>
<keyword evidence="1" id="KW-0472">Membrane</keyword>
<feature type="transmembrane region" description="Helical" evidence="1">
    <location>
        <begin position="432"/>
        <end position="453"/>
    </location>
</feature>
<evidence type="ECO:0008006" key="4">
    <source>
        <dbReference type="Google" id="ProtNLM"/>
    </source>
</evidence>
<evidence type="ECO:0000313" key="2">
    <source>
        <dbReference type="EMBL" id="GHB34342.1"/>
    </source>
</evidence>
<dbReference type="InterPro" id="IPR029044">
    <property type="entry name" value="Nucleotide-diphossugar_trans"/>
</dbReference>
<dbReference type="Pfam" id="PF13641">
    <property type="entry name" value="Glyco_tranf_2_3"/>
    <property type="match status" value="1"/>
</dbReference>
<proteinExistence type="predicted"/>
<evidence type="ECO:0000256" key="1">
    <source>
        <dbReference type="SAM" id="Phobius"/>
    </source>
</evidence>
<dbReference type="SUPFAM" id="SSF53448">
    <property type="entry name" value="Nucleotide-diphospho-sugar transferases"/>
    <property type="match status" value="1"/>
</dbReference>
<reference evidence="3" key="1">
    <citation type="journal article" date="2019" name="Int. J. Syst. Evol. Microbiol.">
        <title>The Global Catalogue of Microorganisms (GCM) 10K type strain sequencing project: providing services to taxonomists for standard genome sequencing and annotation.</title>
        <authorList>
            <consortium name="The Broad Institute Genomics Platform"/>
            <consortium name="The Broad Institute Genome Sequencing Center for Infectious Disease"/>
            <person name="Wu L."/>
            <person name="Ma J."/>
        </authorList>
    </citation>
    <scope>NUCLEOTIDE SEQUENCE [LARGE SCALE GENOMIC DNA]</scope>
    <source>
        <strain evidence="3">KCTC 12861</strain>
    </source>
</reference>
<organism evidence="2 3">
    <name type="scientific">Pseudovibrio japonicus</name>
    <dbReference type="NCBI Taxonomy" id="366534"/>
    <lineage>
        <taxon>Bacteria</taxon>
        <taxon>Pseudomonadati</taxon>
        <taxon>Pseudomonadota</taxon>
        <taxon>Alphaproteobacteria</taxon>
        <taxon>Hyphomicrobiales</taxon>
        <taxon>Stappiaceae</taxon>
        <taxon>Pseudovibrio</taxon>
    </lineage>
</organism>
<dbReference type="Proteomes" id="UP000637980">
    <property type="component" value="Unassembled WGS sequence"/>
</dbReference>
<protein>
    <recommendedName>
        <fullName evidence="4">Bacteriophage N4 adsorption protein B</fullName>
    </recommendedName>
</protein>
<feature type="transmembrane region" description="Helical" evidence="1">
    <location>
        <begin position="6"/>
        <end position="26"/>
    </location>
</feature>
<comment type="caution">
    <text evidence="2">The sequence shown here is derived from an EMBL/GenBank/DDBJ whole genome shotgun (WGS) entry which is preliminary data.</text>
</comment>
<keyword evidence="1" id="KW-1133">Transmembrane helix</keyword>
<gene>
    <name evidence="2" type="ORF">GCM10007094_24340</name>
</gene>
<sequence length="488" mass="56173">MLVTDVFVLLFLVTQGLFLIASYVFAVSGADDLFVDTLYYLFVAWSRGPLVGTTEEHLYEETGHVEPRPLAIMLPAWDEATILHPAVTAMMQRLDYPSYWIFIGVYPNDKETQEAAKQLAAEHDNLRIVTTRNEGPTCKADCVNTIIAAVRKFEQEQGISFAGFILQDAEDILNPSALRIFNASLELADVVQLPVLSLPRKRRQFTAGHYMDEFAEFHSKEVLVRGVLTGTVPGAGVGTCYSRKTMEMAESLSDADEDGIPEIFNTSSLTEDYDLSMRLMGTGIEHNLLWIHPDEKSEFTDFTVTQEMFPYRFWQSVRQKTRWTLGIAFQGWAELGWKGGLAARYFFWRDRKMVFFSHAIVLGYASMMFYWCLYLYVRLVPDAYHLPPLLPEDSPFWYVIWFNVLLLAHRLIQRHIWTGYHYGFRSLAPVTLRYFVSVIINYFAMIRAIKAWIRHLGTGEVIGWDKTAHDYPDDESLVTLPRRREPRS</sequence>
<dbReference type="Gene3D" id="3.90.550.10">
    <property type="entry name" value="Spore Coat Polysaccharide Biosynthesis Protein SpsA, Chain A"/>
    <property type="match status" value="1"/>
</dbReference>
<dbReference type="RefSeq" id="WP_189437073.1">
    <property type="nucleotide sequence ID" value="NZ_BMXE01000004.1"/>
</dbReference>
<accession>A0ABQ3EDR0</accession>
<name>A0ABQ3EDR0_9HYPH</name>
<evidence type="ECO:0000313" key="3">
    <source>
        <dbReference type="Proteomes" id="UP000637980"/>
    </source>
</evidence>
<keyword evidence="1" id="KW-0812">Transmembrane</keyword>
<feature type="transmembrane region" description="Helical" evidence="1">
    <location>
        <begin position="354"/>
        <end position="376"/>
    </location>
</feature>
<keyword evidence="3" id="KW-1185">Reference proteome</keyword>
<dbReference type="EMBL" id="BMXE01000004">
    <property type="protein sequence ID" value="GHB34342.1"/>
    <property type="molecule type" value="Genomic_DNA"/>
</dbReference>